<dbReference type="EMBL" id="BNBE01000001">
    <property type="protein sequence ID" value="GHF93122.1"/>
    <property type="molecule type" value="Genomic_DNA"/>
</dbReference>
<accession>A0A919BHX7</accession>
<protein>
    <submittedName>
        <fullName evidence="1">Uncharacterized protein</fullName>
    </submittedName>
</protein>
<reference evidence="1" key="1">
    <citation type="journal article" date="2014" name="Int. J. Syst. Evol. Microbiol.">
        <title>Complete genome sequence of Corynebacterium casei LMG S-19264T (=DSM 44701T), isolated from a smear-ripened cheese.</title>
        <authorList>
            <consortium name="US DOE Joint Genome Institute (JGI-PGF)"/>
            <person name="Walter F."/>
            <person name="Albersmeier A."/>
            <person name="Kalinowski J."/>
            <person name="Ruckert C."/>
        </authorList>
    </citation>
    <scope>NUCLEOTIDE SEQUENCE</scope>
    <source>
        <strain evidence="1">JCM 4122</strain>
    </source>
</reference>
<reference evidence="1" key="2">
    <citation type="submission" date="2020-09" db="EMBL/GenBank/DDBJ databases">
        <authorList>
            <person name="Sun Q."/>
            <person name="Ohkuma M."/>
        </authorList>
    </citation>
    <scope>NUCLEOTIDE SEQUENCE</scope>
    <source>
        <strain evidence="1">JCM 4122</strain>
    </source>
</reference>
<gene>
    <name evidence="1" type="ORF">GCM10017667_23550</name>
</gene>
<proteinExistence type="predicted"/>
<evidence type="ECO:0000313" key="1">
    <source>
        <dbReference type="EMBL" id="GHF93122.1"/>
    </source>
</evidence>
<dbReference type="AlphaFoldDB" id="A0A919BHX7"/>
<dbReference type="Proteomes" id="UP000632849">
    <property type="component" value="Unassembled WGS sequence"/>
</dbReference>
<sequence length="100" mass="10688">MQQREGLALSPESRVDRMTTRLAALGVTSAVTRTKGWIHVEGHVPHLLAPEQWQELLATLAVADSFGLVDSSADGRSVWAGVNDKAPATVDAVRGHGHQP</sequence>
<keyword evidence="2" id="KW-1185">Reference proteome</keyword>
<name>A0A919BHX7_STRFL</name>
<comment type="caution">
    <text evidence="1">The sequence shown here is derived from an EMBL/GenBank/DDBJ whole genome shotgun (WGS) entry which is preliminary data.</text>
</comment>
<organism evidence="1 2">
    <name type="scientific">Streptomyces filamentosus</name>
    <name type="common">Streptomyces roseosporus</name>
    <dbReference type="NCBI Taxonomy" id="67294"/>
    <lineage>
        <taxon>Bacteria</taxon>
        <taxon>Bacillati</taxon>
        <taxon>Actinomycetota</taxon>
        <taxon>Actinomycetes</taxon>
        <taxon>Kitasatosporales</taxon>
        <taxon>Streptomycetaceae</taxon>
        <taxon>Streptomyces</taxon>
    </lineage>
</organism>
<evidence type="ECO:0000313" key="2">
    <source>
        <dbReference type="Proteomes" id="UP000632849"/>
    </source>
</evidence>